<protein>
    <submittedName>
        <fullName evidence="1">Uncharacterized protein</fullName>
    </submittedName>
</protein>
<dbReference type="AlphaFoldDB" id="A0A2P2R021"/>
<name>A0A2P2R021_RHIMU</name>
<proteinExistence type="predicted"/>
<evidence type="ECO:0000313" key="1">
    <source>
        <dbReference type="EMBL" id="MBX72504.1"/>
    </source>
</evidence>
<accession>A0A2P2R021</accession>
<organism evidence="1">
    <name type="scientific">Rhizophora mucronata</name>
    <name type="common">Asiatic mangrove</name>
    <dbReference type="NCBI Taxonomy" id="61149"/>
    <lineage>
        <taxon>Eukaryota</taxon>
        <taxon>Viridiplantae</taxon>
        <taxon>Streptophyta</taxon>
        <taxon>Embryophyta</taxon>
        <taxon>Tracheophyta</taxon>
        <taxon>Spermatophyta</taxon>
        <taxon>Magnoliopsida</taxon>
        <taxon>eudicotyledons</taxon>
        <taxon>Gunneridae</taxon>
        <taxon>Pentapetalae</taxon>
        <taxon>rosids</taxon>
        <taxon>fabids</taxon>
        <taxon>Malpighiales</taxon>
        <taxon>Rhizophoraceae</taxon>
        <taxon>Rhizophora</taxon>
    </lineage>
</organism>
<dbReference type="EMBL" id="GGEC01092020">
    <property type="protein sequence ID" value="MBX72504.1"/>
    <property type="molecule type" value="Transcribed_RNA"/>
</dbReference>
<reference evidence="1" key="1">
    <citation type="submission" date="2018-02" db="EMBL/GenBank/DDBJ databases">
        <title>Rhizophora mucronata_Transcriptome.</title>
        <authorList>
            <person name="Meera S.P."/>
            <person name="Sreeshan A."/>
            <person name="Augustine A."/>
        </authorList>
    </citation>
    <scope>NUCLEOTIDE SEQUENCE</scope>
    <source>
        <tissue evidence="1">Leaf</tissue>
    </source>
</reference>
<sequence length="29" mass="3270">MKNSLLCQSSKTSIVHKASISYHTLHLKN</sequence>